<dbReference type="RefSeq" id="XP_008718398.1">
    <property type="nucleotide sequence ID" value="XM_008720176.1"/>
</dbReference>
<dbReference type="eggNOG" id="KOG3043">
    <property type="taxonomic scope" value="Eukaryota"/>
</dbReference>
<dbReference type="HOGENOM" id="CLU_054590_5_0_1"/>
<sequence>MSDPEIATKAPESDAMEDQTTSQPPTTQPTATTSETTTQPSAVSSTDSTAQSGPTMGAHCTSDRPAPINTPSSGEITKLANIDTYISKPADYPSTPAKLALLLTGGTGIHSINNQLQADRYAAAGYLVVMPDQFDGDPAPNSTNRVTSPTTATTFAEAADVEAQTPASSSLLDRIKLGFADTAKSFVLDMWLARQTPEKVLPRLLKVLAAAREEYADAVAHGGGIYAIGYCFGARYVMILASEDPAAHPAIAPPAAAGTATGIASAFPSPLIKVGAVAHGTLVTREDVRGVEVPMCVVAVENDSLFPEEVLEAGRKAWAASAVECRVEVFGGVPHGFAVLGEYEDAGIMESQERAFEMMRGWLDEH</sequence>
<evidence type="ECO:0000313" key="3">
    <source>
        <dbReference type="EMBL" id="ETN39613.1"/>
    </source>
</evidence>
<dbReference type="Gene3D" id="3.40.50.1820">
    <property type="entry name" value="alpha/beta hydrolase"/>
    <property type="match status" value="1"/>
</dbReference>
<gene>
    <name evidence="3" type="ORF">HMPREF1541_05839</name>
</gene>
<feature type="region of interest" description="Disordered" evidence="1">
    <location>
        <begin position="1"/>
        <end position="75"/>
    </location>
</feature>
<evidence type="ECO:0000259" key="2">
    <source>
        <dbReference type="Pfam" id="PF01738"/>
    </source>
</evidence>
<dbReference type="GeneID" id="19973178"/>
<dbReference type="VEuPathDB" id="FungiDB:HMPREF1541_05839"/>
<dbReference type="PANTHER" id="PTHR17630">
    <property type="entry name" value="DIENELACTONE HYDROLASE"/>
    <property type="match status" value="1"/>
</dbReference>
<dbReference type="PANTHER" id="PTHR17630:SF80">
    <property type="entry name" value="DIENELACTONE HYDROLASE DOMAIN-CONTAINING PROTEIN"/>
    <property type="match status" value="1"/>
</dbReference>
<dbReference type="EMBL" id="KB822721">
    <property type="protein sequence ID" value="ETN39613.1"/>
    <property type="molecule type" value="Genomic_DNA"/>
</dbReference>
<accession>W2RV18</accession>
<feature type="domain" description="Dienelactone hydrolase" evidence="2">
    <location>
        <begin position="82"/>
        <end position="249"/>
    </location>
</feature>
<dbReference type="InterPro" id="IPR029058">
    <property type="entry name" value="AB_hydrolase_fold"/>
</dbReference>
<keyword evidence="4" id="KW-1185">Reference proteome</keyword>
<feature type="compositionally biased region" description="Polar residues" evidence="1">
    <location>
        <begin position="42"/>
        <end position="54"/>
    </location>
</feature>
<reference evidence="3 4" key="1">
    <citation type="submission" date="2013-03" db="EMBL/GenBank/DDBJ databases">
        <title>The Genome Sequence of Phialophora europaea CBS 101466.</title>
        <authorList>
            <consortium name="The Broad Institute Genomics Platform"/>
            <person name="Cuomo C."/>
            <person name="de Hoog S."/>
            <person name="Gorbushina A."/>
            <person name="Walker B."/>
            <person name="Young S.K."/>
            <person name="Zeng Q."/>
            <person name="Gargeya S."/>
            <person name="Fitzgerald M."/>
            <person name="Haas B."/>
            <person name="Abouelleil A."/>
            <person name="Allen A.W."/>
            <person name="Alvarado L."/>
            <person name="Arachchi H.M."/>
            <person name="Berlin A.M."/>
            <person name="Chapman S.B."/>
            <person name="Gainer-Dewar J."/>
            <person name="Goldberg J."/>
            <person name="Griggs A."/>
            <person name="Gujja S."/>
            <person name="Hansen M."/>
            <person name="Howarth C."/>
            <person name="Imamovic A."/>
            <person name="Ireland A."/>
            <person name="Larimer J."/>
            <person name="McCowan C."/>
            <person name="Murphy C."/>
            <person name="Pearson M."/>
            <person name="Poon T.W."/>
            <person name="Priest M."/>
            <person name="Roberts A."/>
            <person name="Saif S."/>
            <person name="Shea T."/>
            <person name="Sisk P."/>
            <person name="Sykes S."/>
            <person name="Wortman J."/>
            <person name="Nusbaum C."/>
            <person name="Birren B."/>
        </authorList>
    </citation>
    <scope>NUCLEOTIDE SEQUENCE [LARGE SCALE GENOMIC DNA]</scope>
    <source>
        <strain evidence="3 4">CBS 101466</strain>
    </source>
</reference>
<proteinExistence type="predicted"/>
<organism evidence="3 4">
    <name type="scientific">Cyphellophora europaea (strain CBS 101466)</name>
    <name type="common">Phialophora europaea</name>
    <dbReference type="NCBI Taxonomy" id="1220924"/>
    <lineage>
        <taxon>Eukaryota</taxon>
        <taxon>Fungi</taxon>
        <taxon>Dikarya</taxon>
        <taxon>Ascomycota</taxon>
        <taxon>Pezizomycotina</taxon>
        <taxon>Eurotiomycetes</taxon>
        <taxon>Chaetothyriomycetidae</taxon>
        <taxon>Chaetothyriales</taxon>
        <taxon>Cyphellophoraceae</taxon>
        <taxon>Cyphellophora</taxon>
    </lineage>
</organism>
<dbReference type="OrthoDB" id="17560at2759"/>
<dbReference type="AlphaFoldDB" id="W2RV18"/>
<evidence type="ECO:0000313" key="4">
    <source>
        <dbReference type="Proteomes" id="UP000030752"/>
    </source>
</evidence>
<protein>
    <recommendedName>
        <fullName evidence="2">Dienelactone hydrolase domain-containing protein</fullName>
    </recommendedName>
</protein>
<evidence type="ECO:0000256" key="1">
    <source>
        <dbReference type="SAM" id="MobiDB-lite"/>
    </source>
</evidence>
<dbReference type="InParanoid" id="W2RV18"/>
<dbReference type="InterPro" id="IPR002925">
    <property type="entry name" value="Dienelactn_hydro"/>
</dbReference>
<dbReference type="Proteomes" id="UP000030752">
    <property type="component" value="Unassembled WGS sequence"/>
</dbReference>
<dbReference type="Pfam" id="PF01738">
    <property type="entry name" value="DLH"/>
    <property type="match status" value="2"/>
</dbReference>
<dbReference type="GO" id="GO:0016787">
    <property type="term" value="F:hydrolase activity"/>
    <property type="evidence" value="ECO:0007669"/>
    <property type="project" value="InterPro"/>
</dbReference>
<feature type="domain" description="Dienelactone hydrolase" evidence="2">
    <location>
        <begin position="267"/>
        <end position="364"/>
    </location>
</feature>
<dbReference type="SUPFAM" id="SSF53474">
    <property type="entry name" value="alpha/beta-Hydrolases"/>
    <property type="match status" value="1"/>
</dbReference>
<name>W2RV18_CYPE1</name>
<feature type="compositionally biased region" description="Low complexity" evidence="1">
    <location>
        <begin position="19"/>
        <end position="41"/>
    </location>
</feature>
<dbReference type="STRING" id="1220924.W2RV18"/>